<evidence type="ECO:0000259" key="2">
    <source>
        <dbReference type="PROSITE" id="PS51718"/>
    </source>
</evidence>
<dbReference type="Proteomes" id="UP001221142">
    <property type="component" value="Unassembled WGS sequence"/>
</dbReference>
<dbReference type="InterPro" id="IPR003130">
    <property type="entry name" value="GED"/>
</dbReference>
<evidence type="ECO:0000313" key="3">
    <source>
        <dbReference type="EMBL" id="KAJ7651398.1"/>
    </source>
</evidence>
<dbReference type="PRINTS" id="PR00195">
    <property type="entry name" value="DYNAMIN"/>
</dbReference>
<evidence type="ECO:0008006" key="5">
    <source>
        <dbReference type="Google" id="ProtNLM"/>
    </source>
</evidence>
<reference evidence="3" key="1">
    <citation type="submission" date="2023-03" db="EMBL/GenBank/DDBJ databases">
        <title>Massive genome expansion in bonnet fungi (Mycena s.s.) driven by repeated elements and novel gene families across ecological guilds.</title>
        <authorList>
            <consortium name="Lawrence Berkeley National Laboratory"/>
            <person name="Harder C.B."/>
            <person name="Miyauchi S."/>
            <person name="Viragh M."/>
            <person name="Kuo A."/>
            <person name="Thoen E."/>
            <person name="Andreopoulos B."/>
            <person name="Lu D."/>
            <person name="Skrede I."/>
            <person name="Drula E."/>
            <person name="Henrissat B."/>
            <person name="Morin E."/>
            <person name="Kohler A."/>
            <person name="Barry K."/>
            <person name="LaButti K."/>
            <person name="Morin E."/>
            <person name="Salamov A."/>
            <person name="Lipzen A."/>
            <person name="Mereny Z."/>
            <person name="Hegedus B."/>
            <person name="Baldrian P."/>
            <person name="Stursova M."/>
            <person name="Weitz H."/>
            <person name="Taylor A."/>
            <person name="Grigoriev I.V."/>
            <person name="Nagy L.G."/>
            <person name="Martin F."/>
            <person name="Kauserud H."/>
        </authorList>
    </citation>
    <scope>NUCLEOTIDE SEQUENCE</scope>
    <source>
        <strain evidence="3">9284</strain>
    </source>
</reference>
<dbReference type="GO" id="GO:0005874">
    <property type="term" value="C:microtubule"/>
    <property type="evidence" value="ECO:0007669"/>
    <property type="project" value="TreeGrafter"/>
</dbReference>
<dbReference type="InterPro" id="IPR027417">
    <property type="entry name" value="P-loop_NTPase"/>
</dbReference>
<feature type="domain" description="GED" evidence="1">
    <location>
        <begin position="458"/>
        <end position="551"/>
    </location>
</feature>
<dbReference type="PROSITE" id="PS51388">
    <property type="entry name" value="GED"/>
    <property type="match status" value="1"/>
</dbReference>
<dbReference type="InterPro" id="IPR000375">
    <property type="entry name" value="Dynamin_stalk"/>
</dbReference>
<feature type="non-terminal residue" evidence="3">
    <location>
        <position position="1"/>
    </location>
</feature>
<dbReference type="GO" id="GO:0005525">
    <property type="term" value="F:GTP binding"/>
    <property type="evidence" value="ECO:0007669"/>
    <property type="project" value="InterPro"/>
</dbReference>
<dbReference type="SUPFAM" id="SSF52540">
    <property type="entry name" value="P-loop containing nucleoside triphosphate hydrolases"/>
    <property type="match status" value="1"/>
</dbReference>
<dbReference type="Pfam" id="PF02212">
    <property type="entry name" value="GED"/>
    <property type="match status" value="1"/>
</dbReference>
<evidence type="ECO:0000313" key="4">
    <source>
        <dbReference type="Proteomes" id="UP001221142"/>
    </source>
</evidence>
<dbReference type="InterPro" id="IPR020850">
    <property type="entry name" value="GED_dom"/>
</dbReference>
<keyword evidence="4" id="KW-1185">Reference proteome</keyword>
<accession>A0AAD7CL82</accession>
<evidence type="ECO:0000259" key="1">
    <source>
        <dbReference type="PROSITE" id="PS51388"/>
    </source>
</evidence>
<dbReference type="PROSITE" id="PS51718">
    <property type="entry name" value="G_DYNAMIN_2"/>
    <property type="match status" value="1"/>
</dbReference>
<dbReference type="GO" id="GO:0005737">
    <property type="term" value="C:cytoplasm"/>
    <property type="evidence" value="ECO:0007669"/>
    <property type="project" value="TreeGrafter"/>
</dbReference>
<dbReference type="Pfam" id="PF01031">
    <property type="entry name" value="Dynamin_M"/>
    <property type="match status" value="1"/>
</dbReference>
<gene>
    <name evidence="3" type="ORF">FB45DRAFT_1079214</name>
</gene>
<dbReference type="InterPro" id="IPR022812">
    <property type="entry name" value="Dynamin"/>
</dbReference>
<dbReference type="GO" id="GO:0016020">
    <property type="term" value="C:membrane"/>
    <property type="evidence" value="ECO:0007669"/>
    <property type="project" value="TreeGrafter"/>
</dbReference>
<dbReference type="InterPro" id="IPR030381">
    <property type="entry name" value="G_DYNAMIN_dom"/>
</dbReference>
<sequence length="551" mass="61805">SYIEKPSCVILLTVACETDFENQGAHHLAKQYDPQGKRTVGVLTKPDRIPEGEDDAWLALIRNEREALKNHWYCVKQPSSKDIKDGITWEEAREMEKGFFSMTAPWKGLDPMYKKRLGTDNLVERLSSILSALILRRLPEIQKELASAINKTKSELAKLPKPASKDPVGEVAGMLHGFATALDRLIDGIPHAGGLLQVIRPAQERFRREIRGTAPDFRPFEQDDERTGVETSFSYPQFLGNEEREVNGDGDALAVSAPIYIDQVMERARAARTRELPGHYPFFVNRSFIEEFTAQWAEPAQALCDTVYATLWEQVRTLITERFSSYGQGLLEQALMFHMQTYMKQRAEAAESLIAKFIALEAGGAFTLNEHYLADYKAKFLSHYKGAREKAQNPRLASAVEEYTPGRPSLAVAGPFGTTTYVTDHISPILSNLAGIGLTGVKVEDLMRLLPPDQMDPALDIMADVPAYFQVAYKRVTDNIPAAIDHELVRGIGRGVLQMLYSGLEINGAKSEQICRDFAEESLSVREQREELESKLRRLRMGEGKLRQVGV</sequence>
<dbReference type="PANTHER" id="PTHR11566">
    <property type="entry name" value="DYNAMIN"/>
    <property type="match status" value="1"/>
</dbReference>
<dbReference type="Gene3D" id="3.40.50.300">
    <property type="entry name" value="P-loop containing nucleotide triphosphate hydrolases"/>
    <property type="match status" value="1"/>
</dbReference>
<dbReference type="AlphaFoldDB" id="A0AAD7CL82"/>
<organism evidence="3 4">
    <name type="scientific">Roridomyces roridus</name>
    <dbReference type="NCBI Taxonomy" id="1738132"/>
    <lineage>
        <taxon>Eukaryota</taxon>
        <taxon>Fungi</taxon>
        <taxon>Dikarya</taxon>
        <taxon>Basidiomycota</taxon>
        <taxon>Agaricomycotina</taxon>
        <taxon>Agaricomycetes</taxon>
        <taxon>Agaricomycetidae</taxon>
        <taxon>Agaricales</taxon>
        <taxon>Marasmiineae</taxon>
        <taxon>Mycenaceae</taxon>
        <taxon>Roridomyces</taxon>
    </lineage>
</organism>
<protein>
    <recommendedName>
        <fullName evidence="5">GED domain-containing protein</fullName>
    </recommendedName>
</protein>
<dbReference type="GO" id="GO:0003924">
    <property type="term" value="F:GTPase activity"/>
    <property type="evidence" value="ECO:0007669"/>
    <property type="project" value="InterPro"/>
</dbReference>
<comment type="caution">
    <text evidence="3">The sequence shown here is derived from an EMBL/GenBank/DDBJ whole genome shotgun (WGS) entry which is preliminary data.</text>
</comment>
<dbReference type="Gene3D" id="1.20.120.1240">
    <property type="entry name" value="Dynamin, middle domain"/>
    <property type="match status" value="1"/>
</dbReference>
<dbReference type="EMBL" id="JARKIF010000001">
    <property type="protein sequence ID" value="KAJ7651398.1"/>
    <property type="molecule type" value="Genomic_DNA"/>
</dbReference>
<feature type="domain" description="Dynamin-type G" evidence="2">
    <location>
        <begin position="1"/>
        <end position="139"/>
    </location>
</feature>
<proteinExistence type="predicted"/>
<name>A0AAD7CL82_9AGAR</name>
<dbReference type="GO" id="GO:0008017">
    <property type="term" value="F:microtubule binding"/>
    <property type="evidence" value="ECO:0007669"/>
    <property type="project" value="TreeGrafter"/>
</dbReference>
<dbReference type="PANTHER" id="PTHR11566:SF21">
    <property type="entry name" value="DYNAMIN RELATED PROTEIN 1, ISOFORM A"/>
    <property type="match status" value="1"/>
</dbReference>